<evidence type="ECO:0000256" key="4">
    <source>
        <dbReference type="ARBA" id="ARBA00022679"/>
    </source>
</evidence>
<dbReference type="Gene3D" id="3.40.50.150">
    <property type="entry name" value="Vaccinia Virus protein VP39"/>
    <property type="match status" value="1"/>
</dbReference>
<evidence type="ECO:0000313" key="8">
    <source>
        <dbReference type="Proteomes" id="UP001321861"/>
    </source>
</evidence>
<dbReference type="InterPro" id="IPR029063">
    <property type="entry name" value="SAM-dependent_MTases_sf"/>
</dbReference>
<comment type="similarity">
    <text evidence="1 6">Belongs to the methyltransferase superfamily. RsmH family.</text>
</comment>
<dbReference type="Pfam" id="PF01795">
    <property type="entry name" value="Methyltransf_5"/>
    <property type="match status" value="1"/>
</dbReference>
<evidence type="ECO:0000256" key="1">
    <source>
        <dbReference type="ARBA" id="ARBA00010396"/>
    </source>
</evidence>
<dbReference type="PIRSF" id="PIRSF004486">
    <property type="entry name" value="MraW"/>
    <property type="match status" value="1"/>
</dbReference>
<dbReference type="InterPro" id="IPR002903">
    <property type="entry name" value="RsmH"/>
</dbReference>
<feature type="binding site" evidence="6">
    <location>
        <position position="84"/>
    </location>
    <ligand>
        <name>S-adenosyl-L-methionine</name>
        <dbReference type="ChEBI" id="CHEBI:59789"/>
    </ligand>
</feature>
<evidence type="ECO:0000313" key="7">
    <source>
        <dbReference type="EMBL" id="BDR58300.1"/>
    </source>
</evidence>
<evidence type="ECO:0000256" key="5">
    <source>
        <dbReference type="ARBA" id="ARBA00022691"/>
    </source>
</evidence>
<proteinExistence type="inferred from homology"/>
<sequence>MILTEFIHRSVLLNEAVEALNIDSNSNYVDATFGRGGYTREMLRHITHGQVIGIDRDREAIDYGKKHFAKEITDGRLKIFQANYGQLAEIIQVPIKGIVFDLGVSSPQFDDPKRGFSYRFEGPLDMRMDQDQELTAFEVVNSYSAQQLKRIFQQFGNAPLPYQVAQAIVTSRQKKLIRNTIDLVTIIENTLPEAVKRKKGHPAKRYFQALRIEVNNEYGSLKQGLEQALEVLEIGGIVSVVTFQPLEDKLVSQTFRSLARMKPYPKGIPIIPEEVKPELEIIHKRAIKPSTEELEQNRRAHSARLRIARKVRKISFR</sequence>
<name>A0AAU9D9W9_9LACO</name>
<dbReference type="PANTHER" id="PTHR11265:SF0">
    <property type="entry name" value="12S RRNA N4-METHYLCYTIDINE METHYLTRANSFERASE"/>
    <property type="match status" value="1"/>
</dbReference>
<gene>
    <name evidence="6 7" type="primary">rsmH</name>
    <name evidence="7" type="ORF">XA3_07410</name>
</gene>
<keyword evidence="3 6" id="KW-0489">Methyltransferase</keyword>
<feature type="binding site" evidence="6">
    <location>
        <position position="101"/>
    </location>
    <ligand>
        <name>S-adenosyl-L-methionine</name>
        <dbReference type="ChEBI" id="CHEBI:59789"/>
    </ligand>
</feature>
<keyword evidence="6" id="KW-0963">Cytoplasm</keyword>
<organism evidence="7 8">
    <name type="scientific">Xylocopilactobacillus apicola</name>
    <dbReference type="NCBI Taxonomy" id="2932184"/>
    <lineage>
        <taxon>Bacteria</taxon>
        <taxon>Bacillati</taxon>
        <taxon>Bacillota</taxon>
        <taxon>Bacilli</taxon>
        <taxon>Lactobacillales</taxon>
        <taxon>Lactobacillaceae</taxon>
        <taxon>Xylocopilactobacillus</taxon>
    </lineage>
</organism>
<keyword evidence="5 6" id="KW-0949">S-adenosyl-L-methionine</keyword>
<accession>A0AAU9D9W9</accession>
<dbReference type="GO" id="GO:0005737">
    <property type="term" value="C:cytoplasm"/>
    <property type="evidence" value="ECO:0007669"/>
    <property type="project" value="UniProtKB-SubCell"/>
</dbReference>
<dbReference type="Gene3D" id="1.10.150.170">
    <property type="entry name" value="Putative methyltransferase TM0872, insert domain"/>
    <property type="match status" value="1"/>
</dbReference>
<feature type="binding site" evidence="6">
    <location>
        <position position="108"/>
    </location>
    <ligand>
        <name>S-adenosyl-L-methionine</name>
        <dbReference type="ChEBI" id="CHEBI:59789"/>
    </ligand>
</feature>
<feature type="binding site" evidence="6">
    <location>
        <position position="55"/>
    </location>
    <ligand>
        <name>S-adenosyl-L-methionine</name>
        <dbReference type="ChEBI" id="CHEBI:59789"/>
    </ligand>
</feature>
<comment type="function">
    <text evidence="6">Specifically methylates the N4 position of cytidine in position 1402 (C1402) of 16S rRNA.</text>
</comment>
<dbReference type="KEGG" id="xap:XA3_07410"/>
<evidence type="ECO:0000256" key="2">
    <source>
        <dbReference type="ARBA" id="ARBA00022552"/>
    </source>
</evidence>
<dbReference type="GO" id="GO:0070475">
    <property type="term" value="P:rRNA base methylation"/>
    <property type="evidence" value="ECO:0007669"/>
    <property type="project" value="UniProtKB-UniRule"/>
</dbReference>
<protein>
    <recommendedName>
        <fullName evidence="6">Ribosomal RNA small subunit methyltransferase H</fullName>
        <ecNumber evidence="6">2.1.1.199</ecNumber>
    </recommendedName>
    <alternativeName>
        <fullName evidence="6">16S rRNA m(4)C1402 methyltransferase</fullName>
    </alternativeName>
    <alternativeName>
        <fullName evidence="6">rRNA (cytosine-N(4)-)-methyltransferase RsmH</fullName>
    </alternativeName>
</protein>
<comment type="subcellular location">
    <subcellularLocation>
        <location evidence="6">Cytoplasm</location>
    </subcellularLocation>
</comment>
<keyword evidence="8" id="KW-1185">Reference proteome</keyword>
<dbReference type="PANTHER" id="PTHR11265">
    <property type="entry name" value="S-ADENOSYL-METHYLTRANSFERASE MRAW"/>
    <property type="match status" value="1"/>
</dbReference>
<evidence type="ECO:0000256" key="6">
    <source>
        <dbReference type="HAMAP-Rule" id="MF_01007"/>
    </source>
</evidence>
<comment type="catalytic activity">
    <reaction evidence="6">
        <text>cytidine(1402) in 16S rRNA + S-adenosyl-L-methionine = N(4)-methylcytidine(1402) in 16S rRNA + S-adenosyl-L-homocysteine + H(+)</text>
        <dbReference type="Rhea" id="RHEA:42928"/>
        <dbReference type="Rhea" id="RHEA-COMP:10286"/>
        <dbReference type="Rhea" id="RHEA-COMP:10287"/>
        <dbReference type="ChEBI" id="CHEBI:15378"/>
        <dbReference type="ChEBI" id="CHEBI:57856"/>
        <dbReference type="ChEBI" id="CHEBI:59789"/>
        <dbReference type="ChEBI" id="CHEBI:74506"/>
        <dbReference type="ChEBI" id="CHEBI:82748"/>
        <dbReference type="EC" id="2.1.1.199"/>
    </reaction>
</comment>
<dbReference type="Proteomes" id="UP001321861">
    <property type="component" value="Chromosome"/>
</dbReference>
<reference evidence="7 8" key="1">
    <citation type="journal article" date="2023" name="Microbiol. Spectr.">
        <title>Symbiosis of Carpenter Bees with Uncharacterized Lactic Acid Bacteria Showing NAD Auxotrophy.</title>
        <authorList>
            <person name="Kawasaki S."/>
            <person name="Ozawa K."/>
            <person name="Mori T."/>
            <person name="Yamamoto A."/>
            <person name="Ito M."/>
            <person name="Ohkuma M."/>
            <person name="Sakamoto M."/>
            <person name="Matsutani M."/>
        </authorList>
    </citation>
    <scope>NUCLEOTIDE SEQUENCE [LARGE SCALE GENOMIC DNA]</scope>
    <source>
        <strain evidence="7 8">XA3</strain>
    </source>
</reference>
<dbReference type="HAMAP" id="MF_01007">
    <property type="entry name" value="16SrRNA_methyltr_H"/>
    <property type="match status" value="1"/>
</dbReference>
<dbReference type="EC" id="2.1.1.199" evidence="6"/>
<dbReference type="InterPro" id="IPR023397">
    <property type="entry name" value="SAM-dep_MeTrfase_MraW_recog"/>
</dbReference>
<evidence type="ECO:0000256" key="3">
    <source>
        <dbReference type="ARBA" id="ARBA00022603"/>
    </source>
</evidence>
<dbReference type="GO" id="GO:0071424">
    <property type="term" value="F:rRNA (cytosine-N4-)-methyltransferase activity"/>
    <property type="evidence" value="ECO:0007669"/>
    <property type="project" value="UniProtKB-UniRule"/>
</dbReference>
<dbReference type="SUPFAM" id="SSF53335">
    <property type="entry name" value="S-adenosyl-L-methionine-dependent methyltransferases"/>
    <property type="match status" value="1"/>
</dbReference>
<keyword evidence="2 6" id="KW-0698">rRNA processing</keyword>
<keyword evidence="4 6" id="KW-0808">Transferase</keyword>
<dbReference type="EMBL" id="AP026802">
    <property type="protein sequence ID" value="BDR58300.1"/>
    <property type="molecule type" value="Genomic_DNA"/>
</dbReference>
<dbReference type="NCBIfam" id="TIGR00006">
    <property type="entry name" value="16S rRNA (cytosine(1402)-N(4))-methyltransferase RsmH"/>
    <property type="match status" value="1"/>
</dbReference>
<dbReference type="SUPFAM" id="SSF81799">
    <property type="entry name" value="Putative methyltransferase TM0872, insert domain"/>
    <property type="match status" value="1"/>
</dbReference>
<feature type="binding site" evidence="6">
    <location>
        <begin position="36"/>
        <end position="38"/>
    </location>
    <ligand>
        <name>S-adenosyl-L-methionine</name>
        <dbReference type="ChEBI" id="CHEBI:59789"/>
    </ligand>
</feature>
<dbReference type="AlphaFoldDB" id="A0AAU9D9W9"/>